<comment type="caution">
    <text evidence="3">The sequence shown here is derived from an EMBL/GenBank/DDBJ whole genome shotgun (WGS) entry which is preliminary data.</text>
</comment>
<protein>
    <submittedName>
        <fullName evidence="3">Abnormal spindle-like microcephaly-associated protein-like</fullName>
    </submittedName>
</protein>
<dbReference type="Pfam" id="PF00612">
    <property type="entry name" value="IQ"/>
    <property type="match status" value="2"/>
</dbReference>
<dbReference type="Gene3D" id="1.20.5.190">
    <property type="match status" value="1"/>
</dbReference>
<feature type="region of interest" description="Disordered" evidence="2">
    <location>
        <begin position="515"/>
        <end position="553"/>
    </location>
</feature>
<name>A0A2R5GZN0_9STRA</name>
<evidence type="ECO:0000313" key="3">
    <source>
        <dbReference type="EMBL" id="GBG33504.1"/>
    </source>
</evidence>
<keyword evidence="1" id="KW-0175">Coiled coil</keyword>
<dbReference type="GO" id="GO:0000309">
    <property type="term" value="F:nicotinamide-nucleotide adenylyltransferase activity"/>
    <property type="evidence" value="ECO:0007669"/>
    <property type="project" value="TreeGrafter"/>
</dbReference>
<evidence type="ECO:0000256" key="2">
    <source>
        <dbReference type="SAM" id="MobiDB-lite"/>
    </source>
</evidence>
<accession>A0A2R5GZN0</accession>
<dbReference type="GO" id="GO:0016887">
    <property type="term" value="F:ATP hydrolysis activity"/>
    <property type="evidence" value="ECO:0007669"/>
    <property type="project" value="TreeGrafter"/>
</dbReference>
<dbReference type="EMBL" id="BEYU01000159">
    <property type="protein sequence ID" value="GBG33504.1"/>
    <property type="molecule type" value="Genomic_DNA"/>
</dbReference>
<reference evidence="3 4" key="1">
    <citation type="submission" date="2017-12" db="EMBL/GenBank/DDBJ databases">
        <title>Sequencing, de novo assembly and annotation of complete genome of a new Thraustochytrid species, strain FCC1311.</title>
        <authorList>
            <person name="Sedici K."/>
            <person name="Godart F."/>
            <person name="Aiese Cigliano R."/>
            <person name="Sanseverino W."/>
            <person name="Barakat M."/>
            <person name="Ortet P."/>
            <person name="Marechal E."/>
            <person name="Cagnac O."/>
            <person name="Amato A."/>
        </authorList>
    </citation>
    <scope>NUCLEOTIDE SEQUENCE [LARGE SCALE GENOMIC DNA]</scope>
</reference>
<dbReference type="PANTHER" id="PTHR31285">
    <property type="entry name" value="NICOTINAMIDE MONONUCLEOTIDE ADENYLYLTRANSFERASE"/>
    <property type="match status" value="1"/>
</dbReference>
<evidence type="ECO:0000313" key="4">
    <source>
        <dbReference type="Proteomes" id="UP000241890"/>
    </source>
</evidence>
<dbReference type="PROSITE" id="PS50096">
    <property type="entry name" value="IQ"/>
    <property type="match status" value="5"/>
</dbReference>
<dbReference type="InterPro" id="IPR000048">
    <property type="entry name" value="IQ_motif_EF-hand-BS"/>
</dbReference>
<proteinExistence type="predicted"/>
<gene>
    <name evidence="3" type="ORF">FCC1311_097272</name>
</gene>
<dbReference type="GO" id="GO:0005737">
    <property type="term" value="C:cytoplasm"/>
    <property type="evidence" value="ECO:0007669"/>
    <property type="project" value="TreeGrafter"/>
</dbReference>
<dbReference type="PANTHER" id="PTHR31285:SF0">
    <property type="entry name" value="NICOTINAMIDE MONONUCLEOTIDE ADENYLYLTRANSFERASE"/>
    <property type="match status" value="1"/>
</dbReference>
<dbReference type="GO" id="GO:0005634">
    <property type="term" value="C:nucleus"/>
    <property type="evidence" value="ECO:0007669"/>
    <property type="project" value="TreeGrafter"/>
</dbReference>
<dbReference type="SMART" id="SM00015">
    <property type="entry name" value="IQ"/>
    <property type="match status" value="5"/>
</dbReference>
<feature type="coiled-coil region" evidence="1">
    <location>
        <begin position="915"/>
        <end position="976"/>
    </location>
</feature>
<dbReference type="Proteomes" id="UP000241890">
    <property type="component" value="Unassembled WGS sequence"/>
</dbReference>
<dbReference type="AlphaFoldDB" id="A0A2R5GZN0"/>
<keyword evidence="4" id="KW-1185">Reference proteome</keyword>
<sequence length="1086" mass="124256">MAATLQARGTASVPASGSSETAREAWDLVAALYREPGAPKVALCATGGAAQASAWLLATPGASSCVLDIQYPYHRGALVDYVRGDTDPEESFASMEMARRLARHARRRAFGIISNADSQDTAVASNILGVGYAGALATARERRGEDKFFIALLAADGHEVVHTVKFPKGQSTRPEQDELASLAVIRSIVNWTRGTVAEIGLDKNYVLEDSVRELAPRHASESVPGVLQTMFEDQQAGAVPASVWFWPLNEQGKQRAVDVQTALTEPSVRHLVISGSVQVVFELAVRNADKGDIDVKAVEERVRQFANPTSHSDGSWPVAVTQASIFVDKAMLFPASTFVVGYDTAVRLVDPKYYNNSHEQMCEALLTIVRQRCDFVVAGRVGADDTFLTLEDMRASIPTGFHSIFHGAQIVNRARTSKKRARGGHGADGHGTKQLFGEIPLCLDKATAKYMPYSAVAFPKIDNQTDTSVDTIWMVGFLDYERRRQKELALDELTHFRGLPGGHVPPSAAVHLRKAYSKDRAANREEDDTEKQKQNAPRLGARHRKAQKEPDRLKLSDEDAMKLRLLEERLSKKGPKRPWAIYTAENRRIRAALRDKNPGRSTTNVMRSRAFENMFELEREHMQAALCIQQRYRRYRMHLYWQEIVRKSRAVKVIQRYARGMLTRTLIRVWLLRKTWLVTVAQACVRGYISRRRTRERIAEMNAGVRKIQVIIRGYLGRLRADARRSELAASKIQRVWRGSVARVRCDRLWLDLQVTKIQQVVRGHLGRIEFARWQRAAHAGALVLQRVFRGLRGRWERNRLLWVRETERQRQFIQVLRAEDDFICDEITALETRMRDILQVDATLQHAEKQYEDMLHLVREKQFDYEAMQIERGRVDPLAMRQGWTEELDKYVAEHRLWLTNAKFQFLFVGATYYRQVLLDKADLESQLQRLQNRRERICSIRQTFVESLYQRESLARWEQRRRDRRRRIADQRRRWHVKWYTDDGKIDKKRRYGYPWDPSVFAGPERDTLCLGTVDLVPTAGTASSSLDRVIEQVALQNAQNEIVQHGALLAPLMDGMEAFSDKIERHFELERQFAEMMADDEED</sequence>
<evidence type="ECO:0000256" key="1">
    <source>
        <dbReference type="SAM" id="Coils"/>
    </source>
</evidence>
<dbReference type="OrthoDB" id="190375at2759"/>
<organism evidence="3 4">
    <name type="scientific">Hondaea fermentalgiana</name>
    <dbReference type="NCBI Taxonomy" id="2315210"/>
    <lineage>
        <taxon>Eukaryota</taxon>
        <taxon>Sar</taxon>
        <taxon>Stramenopiles</taxon>
        <taxon>Bigyra</taxon>
        <taxon>Labyrinthulomycetes</taxon>
        <taxon>Thraustochytrida</taxon>
        <taxon>Thraustochytriidae</taxon>
        <taxon>Hondaea</taxon>
    </lineage>
</organism>
<dbReference type="InParanoid" id="A0A2R5GZN0"/>